<accession>A0ABN8WSK4</accession>
<dbReference type="PIRSF" id="PIRSF006641">
    <property type="entry name" value="CHP00092"/>
    <property type="match status" value="1"/>
</dbReference>
<evidence type="ECO:0000313" key="7">
    <source>
        <dbReference type="Proteomes" id="UP001162085"/>
    </source>
</evidence>
<comment type="similarity">
    <text evidence="3">Belongs to the TRAFAC class OBG-HflX-like GTPase superfamily. OBG GTPase family. YchF/OLA1 subfamily.</text>
</comment>
<dbReference type="InterPro" id="IPR004396">
    <property type="entry name" value="ATPase_YchF/OLA1"/>
</dbReference>
<dbReference type="InterPro" id="IPR012675">
    <property type="entry name" value="Beta-grasp_dom_sf"/>
</dbReference>
<evidence type="ECO:0000313" key="6">
    <source>
        <dbReference type="EMBL" id="CAI4056302.1"/>
    </source>
</evidence>
<dbReference type="EMBL" id="OX365929">
    <property type="protein sequence ID" value="CAI4056302.1"/>
    <property type="molecule type" value="Genomic_DNA"/>
</dbReference>
<dbReference type="Proteomes" id="UP001162085">
    <property type="component" value="Chromosome 2"/>
</dbReference>
<dbReference type="Gene3D" id="1.10.150.300">
    <property type="entry name" value="TGS-like domain"/>
    <property type="match status" value="1"/>
</dbReference>
<evidence type="ECO:0000256" key="2">
    <source>
        <dbReference type="ARBA" id="ARBA00022840"/>
    </source>
</evidence>
<protein>
    <recommendedName>
        <fullName evidence="3">Obg-like ATPase 1</fullName>
    </recommendedName>
</protein>
<evidence type="ECO:0000259" key="5">
    <source>
        <dbReference type="PROSITE" id="PS51880"/>
    </source>
</evidence>
<dbReference type="InterPro" id="IPR023192">
    <property type="entry name" value="TGS-like_dom_sf"/>
</dbReference>
<dbReference type="CDD" id="cd01900">
    <property type="entry name" value="YchF"/>
    <property type="match status" value="1"/>
</dbReference>
<keyword evidence="1 3" id="KW-0547">Nucleotide-binding</keyword>
<dbReference type="Gene3D" id="3.40.50.300">
    <property type="entry name" value="P-loop containing nucleotide triphosphate hydrolases"/>
    <property type="match status" value="1"/>
</dbReference>
<dbReference type="InterPro" id="IPR006073">
    <property type="entry name" value="GTP-bd"/>
</dbReference>
<name>A0ABN8WSK4_SACUV</name>
<dbReference type="HAMAP" id="MF_00944">
    <property type="entry name" value="YchF_OLA1_ATPase"/>
    <property type="match status" value="1"/>
</dbReference>
<dbReference type="PROSITE" id="PS51880">
    <property type="entry name" value="TGS"/>
    <property type="match status" value="1"/>
</dbReference>
<comment type="function">
    <text evidence="3">Hydrolyzes ATP, and can also hydrolyze GTP with lower efficiency. Has lower affinity for GTP.</text>
</comment>
<dbReference type="CDD" id="cd04867">
    <property type="entry name" value="TGS_YchF_OLA1"/>
    <property type="match status" value="1"/>
</dbReference>
<reference evidence="6" key="1">
    <citation type="submission" date="2022-10" db="EMBL/GenBank/DDBJ databases">
        <authorList>
            <person name="Byrne P K."/>
        </authorList>
    </citation>
    <scope>NUCLEOTIDE SEQUENCE</scope>
    <source>
        <strain evidence="6">ZP964</strain>
    </source>
</reference>
<dbReference type="InterPro" id="IPR013029">
    <property type="entry name" value="YchF_C"/>
</dbReference>
<keyword evidence="3" id="KW-0963">Cytoplasm</keyword>
<dbReference type="Gene3D" id="3.10.20.30">
    <property type="match status" value="1"/>
</dbReference>
<dbReference type="Pfam" id="PF01926">
    <property type="entry name" value="MMR_HSR1"/>
    <property type="match status" value="1"/>
</dbReference>
<dbReference type="Pfam" id="PF06071">
    <property type="entry name" value="YchF-GTPase_C"/>
    <property type="match status" value="1"/>
</dbReference>
<dbReference type="InterPro" id="IPR031167">
    <property type="entry name" value="G_OBG"/>
</dbReference>
<dbReference type="PANTHER" id="PTHR23305:SF11">
    <property type="entry name" value="OBG-LIKE ATPASE 1"/>
    <property type="match status" value="1"/>
</dbReference>
<proteinExistence type="inferred from homology"/>
<dbReference type="NCBIfam" id="TIGR00092">
    <property type="entry name" value="redox-regulated ATPase YchF"/>
    <property type="match status" value="1"/>
</dbReference>
<feature type="binding site" evidence="3">
    <location>
        <position position="233"/>
    </location>
    <ligand>
        <name>ATP</name>
        <dbReference type="ChEBI" id="CHEBI:30616"/>
    </ligand>
</feature>
<dbReference type="SUPFAM" id="SSF52540">
    <property type="entry name" value="P-loop containing nucleoside triphosphate hydrolases"/>
    <property type="match status" value="1"/>
</dbReference>
<keyword evidence="2 3" id="KW-0067">ATP-binding</keyword>
<feature type="binding site" evidence="3">
    <location>
        <begin position="30"/>
        <end position="35"/>
    </location>
    <ligand>
        <name>ATP</name>
        <dbReference type="ChEBI" id="CHEBI:30616"/>
    </ligand>
</feature>
<dbReference type="PRINTS" id="PR00326">
    <property type="entry name" value="GTP1OBG"/>
</dbReference>
<dbReference type="PANTHER" id="PTHR23305">
    <property type="entry name" value="OBG GTPASE FAMILY"/>
    <property type="match status" value="1"/>
</dbReference>
<keyword evidence="7" id="KW-1185">Reference proteome</keyword>
<keyword evidence="3" id="KW-0378">Hydrolase</keyword>
<feature type="domain" description="OBG-type G" evidence="4">
    <location>
        <begin position="21"/>
        <end position="285"/>
    </location>
</feature>
<feature type="domain" description="TGS" evidence="5">
    <location>
        <begin position="306"/>
        <end position="389"/>
    </location>
</feature>
<comment type="subunit">
    <text evidence="3">Monomer.</text>
</comment>
<dbReference type="SUPFAM" id="SSF81271">
    <property type="entry name" value="TGS-like"/>
    <property type="match status" value="1"/>
</dbReference>
<dbReference type="PROSITE" id="PS51710">
    <property type="entry name" value="G_OBG"/>
    <property type="match status" value="1"/>
</dbReference>
<gene>
    <name evidence="6" type="primary">SUVZ02G1390</name>
    <name evidence="3" type="synonym">OLA1</name>
    <name evidence="6" type="ORF">SUVZ_02G1390</name>
</gene>
<dbReference type="InterPro" id="IPR027417">
    <property type="entry name" value="P-loop_NTPase"/>
</dbReference>
<sequence>MPPKKQVEEKKVLLGRPGNNLKAGIVGLANVGKSTFFQAITRCPLGNPANYPFATIDPEEARVTVPSTRFDQLCAVYNKTASAVPAHLTVYDIAGLTKGASAGEGLGNAFLSHIRSVDSIYQVVRCFDDAEIIHIEGDVDPVRDLEIINEELRLKDIEFSEKALDGAEKIAKRGGQSLEVKQKKEEMDLVTRIIELLKSGQRVANHSWTPKEVEIINSMFLLTAKPCIYLINLSEKDYIRKKNKHLLRIKEWIDKYSPGDLIIPFSVPLEERLSHMSEEEGEEELKRLNTQSALPKIITTMRKKLDLISFFTCGPDEVREWTIRRGTKAPQAAGVIHNDLMNTFILAQVMKTEDILEYKDDAAIKAAGKLMQKGKEYVVEDGDVIYFRSGAGKN</sequence>
<evidence type="ECO:0000259" key="4">
    <source>
        <dbReference type="PROSITE" id="PS51710"/>
    </source>
</evidence>
<organism evidence="6 7">
    <name type="scientific">Saccharomyces uvarum</name>
    <name type="common">Yeast</name>
    <name type="synonym">Saccharomyces bayanus var. uvarum</name>
    <dbReference type="NCBI Taxonomy" id="230603"/>
    <lineage>
        <taxon>Eukaryota</taxon>
        <taxon>Fungi</taxon>
        <taxon>Dikarya</taxon>
        <taxon>Ascomycota</taxon>
        <taxon>Saccharomycotina</taxon>
        <taxon>Saccharomycetes</taxon>
        <taxon>Saccharomycetales</taxon>
        <taxon>Saccharomycetaceae</taxon>
        <taxon>Saccharomyces</taxon>
    </lineage>
</organism>
<dbReference type="InterPro" id="IPR041706">
    <property type="entry name" value="YchF_N"/>
</dbReference>
<dbReference type="InterPro" id="IPR012676">
    <property type="entry name" value="TGS-like"/>
</dbReference>
<evidence type="ECO:0000256" key="3">
    <source>
        <dbReference type="HAMAP-Rule" id="MF_03167"/>
    </source>
</evidence>
<evidence type="ECO:0000256" key="1">
    <source>
        <dbReference type="ARBA" id="ARBA00022741"/>
    </source>
</evidence>
<dbReference type="InterPro" id="IPR004095">
    <property type="entry name" value="TGS"/>
</dbReference>
<comment type="subcellular location">
    <subcellularLocation>
        <location evidence="3">Cytoplasm</location>
    </subcellularLocation>
</comment>